<gene>
    <name evidence="2" type="ORF">FisN_2Hh405</name>
</gene>
<comment type="caution">
    <text evidence="2">The sequence shown here is derived from an EMBL/GenBank/DDBJ whole genome shotgun (WGS) entry which is preliminary data.</text>
</comment>
<feature type="region of interest" description="Disordered" evidence="1">
    <location>
        <begin position="89"/>
        <end position="140"/>
    </location>
</feature>
<evidence type="ECO:0000313" key="2">
    <source>
        <dbReference type="EMBL" id="GAX26659.1"/>
    </source>
</evidence>
<name>A0A1Z5KK49_FISSO</name>
<keyword evidence="3" id="KW-1185">Reference proteome</keyword>
<evidence type="ECO:0000313" key="3">
    <source>
        <dbReference type="Proteomes" id="UP000198406"/>
    </source>
</evidence>
<organism evidence="2 3">
    <name type="scientific">Fistulifera solaris</name>
    <name type="common">Oleaginous diatom</name>
    <dbReference type="NCBI Taxonomy" id="1519565"/>
    <lineage>
        <taxon>Eukaryota</taxon>
        <taxon>Sar</taxon>
        <taxon>Stramenopiles</taxon>
        <taxon>Ochrophyta</taxon>
        <taxon>Bacillariophyta</taxon>
        <taxon>Bacillariophyceae</taxon>
        <taxon>Bacillariophycidae</taxon>
        <taxon>Naviculales</taxon>
        <taxon>Naviculaceae</taxon>
        <taxon>Fistulifera</taxon>
    </lineage>
</organism>
<dbReference type="OrthoDB" id="52918at2759"/>
<accession>A0A1Z5KK49</accession>
<proteinExistence type="predicted"/>
<reference evidence="2 3" key="1">
    <citation type="journal article" date="2015" name="Plant Cell">
        <title>Oil accumulation by the oleaginous diatom Fistulifera solaris as revealed by the genome and transcriptome.</title>
        <authorList>
            <person name="Tanaka T."/>
            <person name="Maeda Y."/>
            <person name="Veluchamy A."/>
            <person name="Tanaka M."/>
            <person name="Abida H."/>
            <person name="Marechal E."/>
            <person name="Bowler C."/>
            <person name="Muto M."/>
            <person name="Sunaga Y."/>
            <person name="Tanaka M."/>
            <person name="Yoshino T."/>
            <person name="Taniguchi T."/>
            <person name="Fukuda Y."/>
            <person name="Nemoto M."/>
            <person name="Matsumoto M."/>
            <person name="Wong P.S."/>
            <person name="Aburatani S."/>
            <person name="Fujibuchi W."/>
        </authorList>
    </citation>
    <scope>NUCLEOTIDE SEQUENCE [LARGE SCALE GENOMIC DNA]</scope>
    <source>
        <strain evidence="2 3">JPCC DA0580</strain>
    </source>
</reference>
<dbReference type="EMBL" id="BDSP01000251">
    <property type="protein sequence ID" value="GAX26659.1"/>
    <property type="molecule type" value="Genomic_DNA"/>
</dbReference>
<sequence>MSISAARLTPLTRTVVRHLTARRFKGSSAAPSPIEPDTALVSTGTHVRNAGLAVVLLSFCGGVAYYSMRAVGQAAAGDDPIASLRQEAMVAQERHEKEEKQTQESQDMLKKFKAGDYDPDRYEDEDDNSAPRKKPWWKVW</sequence>
<evidence type="ECO:0000256" key="1">
    <source>
        <dbReference type="SAM" id="MobiDB-lite"/>
    </source>
</evidence>
<protein>
    <submittedName>
        <fullName evidence="2">Uncharacterized protein</fullName>
    </submittedName>
</protein>
<feature type="compositionally biased region" description="Basic and acidic residues" evidence="1">
    <location>
        <begin position="92"/>
        <end position="120"/>
    </location>
</feature>
<dbReference type="Proteomes" id="UP000198406">
    <property type="component" value="Unassembled WGS sequence"/>
</dbReference>
<feature type="compositionally biased region" description="Basic residues" evidence="1">
    <location>
        <begin position="131"/>
        <end position="140"/>
    </location>
</feature>
<dbReference type="InParanoid" id="A0A1Z5KK49"/>
<dbReference type="AlphaFoldDB" id="A0A1Z5KK49"/>